<keyword evidence="1" id="KW-1133">Transmembrane helix</keyword>
<reference evidence="2 3" key="1">
    <citation type="submission" date="2016-04" db="EMBL/GenBank/DDBJ databases">
        <title>Genome sequence of Clostridium magnum DSM 2767.</title>
        <authorList>
            <person name="Poehlein A."/>
            <person name="Uhlig R."/>
            <person name="Fischer R."/>
            <person name="Bahl H."/>
            <person name="Daniel R."/>
        </authorList>
    </citation>
    <scope>NUCLEOTIDE SEQUENCE [LARGE SCALE GENOMIC DNA]</scope>
    <source>
        <strain evidence="2 3">DSM 2767</strain>
    </source>
</reference>
<keyword evidence="1" id="KW-0812">Transmembrane</keyword>
<dbReference type="Proteomes" id="UP000076603">
    <property type="component" value="Unassembled WGS sequence"/>
</dbReference>
<comment type="caution">
    <text evidence="2">The sequence shown here is derived from an EMBL/GenBank/DDBJ whole genome shotgun (WGS) entry which is preliminary data.</text>
</comment>
<dbReference type="RefSeq" id="WP_066626639.1">
    <property type="nucleotide sequence ID" value="NZ_FQXL01000008.1"/>
</dbReference>
<evidence type="ECO:0000256" key="1">
    <source>
        <dbReference type="SAM" id="Phobius"/>
    </source>
</evidence>
<keyword evidence="3" id="KW-1185">Reference proteome</keyword>
<dbReference type="PATRIC" id="fig|1121326.3.peg.4239"/>
<gene>
    <name evidence="2" type="ORF">CLMAG_41810</name>
</gene>
<organism evidence="2 3">
    <name type="scientific">Clostridium magnum DSM 2767</name>
    <dbReference type="NCBI Taxonomy" id="1121326"/>
    <lineage>
        <taxon>Bacteria</taxon>
        <taxon>Bacillati</taxon>
        <taxon>Bacillota</taxon>
        <taxon>Clostridia</taxon>
        <taxon>Eubacteriales</taxon>
        <taxon>Clostridiaceae</taxon>
        <taxon>Clostridium</taxon>
    </lineage>
</organism>
<protein>
    <submittedName>
        <fullName evidence="2">Uncharacterized protein</fullName>
    </submittedName>
</protein>
<sequence>MYIIVLSAIIVGVFIVFGSIILGRYVLSSRQNNESGTYQMVKVDEKNIVILDTRTGQYWKKPIVENSSLKTTNREADKYA</sequence>
<dbReference type="AlphaFoldDB" id="A0A162RUX4"/>
<proteinExistence type="predicted"/>
<evidence type="ECO:0000313" key="2">
    <source>
        <dbReference type="EMBL" id="KZL90410.1"/>
    </source>
</evidence>
<dbReference type="STRING" id="1121326.CLMAG_41810"/>
<dbReference type="OrthoDB" id="2628290at2"/>
<keyword evidence="1" id="KW-0472">Membrane</keyword>
<dbReference type="EMBL" id="LWAE01000005">
    <property type="protein sequence ID" value="KZL90410.1"/>
    <property type="molecule type" value="Genomic_DNA"/>
</dbReference>
<feature type="transmembrane region" description="Helical" evidence="1">
    <location>
        <begin position="6"/>
        <end position="27"/>
    </location>
</feature>
<accession>A0A162RUX4</accession>
<evidence type="ECO:0000313" key="3">
    <source>
        <dbReference type="Proteomes" id="UP000076603"/>
    </source>
</evidence>
<name>A0A162RUX4_9CLOT</name>